<dbReference type="Pfam" id="PF15104">
    <property type="entry name" value="CFAP141"/>
    <property type="match status" value="1"/>
</dbReference>
<protein>
    <submittedName>
        <fullName evidence="1">Uncharacterized protein</fullName>
    </submittedName>
</protein>
<proteinExistence type="predicted"/>
<accession>A0A024GG06</accession>
<evidence type="ECO:0000313" key="2">
    <source>
        <dbReference type="Proteomes" id="UP000053237"/>
    </source>
</evidence>
<reference evidence="1 2" key="1">
    <citation type="submission" date="2012-05" db="EMBL/GenBank/DDBJ databases">
        <title>Recombination and specialization in a pathogen metapopulation.</title>
        <authorList>
            <person name="Gardiner A."/>
            <person name="Kemen E."/>
            <person name="Schultz-Larsen T."/>
            <person name="MacLean D."/>
            <person name="Van Oosterhout C."/>
            <person name="Jones J.D.G."/>
        </authorList>
    </citation>
    <scope>NUCLEOTIDE SEQUENCE [LARGE SCALE GENOMIC DNA]</scope>
    <source>
        <strain evidence="1 2">Ac Nc2</strain>
    </source>
</reference>
<dbReference type="Proteomes" id="UP000053237">
    <property type="component" value="Unassembled WGS sequence"/>
</dbReference>
<name>A0A024GG06_9STRA</name>
<dbReference type="OrthoDB" id="60474at2759"/>
<sequence length="119" mass="14255">MPLKRLTLEAPPGGKLITRKHNGKGQHSNVERYIRREEELVQARDYCNKSERTAICANWEERLLLRKKQNFRLDNDLDILNTETIQVRQKRLLKFYQSCYDQWEIDLNKNGLAILRDRD</sequence>
<dbReference type="InParanoid" id="A0A024GG06"/>
<comment type="caution">
    <text evidence="1">The sequence shown here is derived from an EMBL/GenBank/DDBJ whole genome shotgun (WGS) entry which is preliminary data.</text>
</comment>
<keyword evidence="2" id="KW-1185">Reference proteome</keyword>
<dbReference type="AlphaFoldDB" id="A0A024GG06"/>
<dbReference type="EMBL" id="CAIX01000105">
    <property type="protein sequence ID" value="CCI45698.1"/>
    <property type="molecule type" value="Genomic_DNA"/>
</dbReference>
<evidence type="ECO:0000313" key="1">
    <source>
        <dbReference type="EMBL" id="CCI45698.1"/>
    </source>
</evidence>
<dbReference type="InterPro" id="IPR029375">
    <property type="entry name" value="CFAP141"/>
</dbReference>
<organism evidence="1 2">
    <name type="scientific">Albugo candida</name>
    <dbReference type="NCBI Taxonomy" id="65357"/>
    <lineage>
        <taxon>Eukaryota</taxon>
        <taxon>Sar</taxon>
        <taxon>Stramenopiles</taxon>
        <taxon>Oomycota</taxon>
        <taxon>Peronosporomycetes</taxon>
        <taxon>Albuginales</taxon>
        <taxon>Albuginaceae</taxon>
        <taxon>Albugo</taxon>
    </lineage>
</organism>
<gene>
    <name evidence="1" type="ORF">BN9_065950</name>
</gene>